<evidence type="ECO:0000256" key="5">
    <source>
        <dbReference type="ARBA" id="ARBA00022989"/>
    </source>
</evidence>
<feature type="transmembrane region" description="Helical" evidence="7">
    <location>
        <begin position="12"/>
        <end position="31"/>
    </location>
</feature>
<keyword evidence="4 7" id="KW-0812">Transmembrane</keyword>
<feature type="transmembrane region" description="Helical" evidence="7">
    <location>
        <begin position="136"/>
        <end position="156"/>
    </location>
</feature>
<dbReference type="Pfam" id="PF09335">
    <property type="entry name" value="VTT_dom"/>
    <property type="match status" value="1"/>
</dbReference>
<dbReference type="HOGENOM" id="CLU_044208_1_1_11"/>
<dbReference type="PATRIC" id="fig|1121353.3.peg.836"/>
<feature type="transmembrane region" description="Helical" evidence="7">
    <location>
        <begin position="176"/>
        <end position="194"/>
    </location>
</feature>
<evidence type="ECO:0000256" key="2">
    <source>
        <dbReference type="ARBA" id="ARBA00010792"/>
    </source>
</evidence>
<keyword evidence="6 7" id="KW-0472">Membrane</keyword>
<dbReference type="PANTHER" id="PTHR42709:SF6">
    <property type="entry name" value="UNDECAPRENYL PHOSPHATE TRANSPORTER A"/>
    <property type="match status" value="1"/>
</dbReference>
<keyword evidence="10" id="KW-1185">Reference proteome</keyword>
<dbReference type="eggNOG" id="COG0586">
    <property type="taxonomic scope" value="Bacteria"/>
</dbReference>
<dbReference type="GO" id="GO:0005886">
    <property type="term" value="C:plasma membrane"/>
    <property type="evidence" value="ECO:0007669"/>
    <property type="project" value="UniProtKB-SubCell"/>
</dbReference>
<evidence type="ECO:0000313" key="9">
    <source>
        <dbReference type="EMBL" id="AGG66261.1"/>
    </source>
</evidence>
<organism evidence="9 10">
    <name type="scientific">Corynebacterium callunae DSM 20147</name>
    <dbReference type="NCBI Taxonomy" id="1121353"/>
    <lineage>
        <taxon>Bacteria</taxon>
        <taxon>Bacillati</taxon>
        <taxon>Actinomycetota</taxon>
        <taxon>Actinomycetes</taxon>
        <taxon>Mycobacteriales</taxon>
        <taxon>Corynebacteriaceae</taxon>
        <taxon>Corynebacterium</taxon>
    </lineage>
</organism>
<evidence type="ECO:0000256" key="3">
    <source>
        <dbReference type="ARBA" id="ARBA00022475"/>
    </source>
</evidence>
<protein>
    <submittedName>
        <fullName evidence="9">Membrane protein</fullName>
    </submittedName>
</protein>
<keyword evidence="3" id="KW-1003">Cell membrane</keyword>
<accession>M1TPI0</accession>
<proteinExistence type="inferred from homology"/>
<feature type="transmembrane region" description="Helical" evidence="7">
    <location>
        <begin position="51"/>
        <end position="72"/>
    </location>
</feature>
<dbReference type="AlphaFoldDB" id="M1TPI0"/>
<name>M1TPI0_9CORY</name>
<dbReference type="InterPro" id="IPR032816">
    <property type="entry name" value="VTT_dom"/>
</dbReference>
<evidence type="ECO:0000256" key="1">
    <source>
        <dbReference type="ARBA" id="ARBA00004651"/>
    </source>
</evidence>
<comment type="similarity">
    <text evidence="2">Belongs to the DedA family.</text>
</comment>
<dbReference type="KEGG" id="ccn:H924_04075"/>
<dbReference type="Proteomes" id="UP000011760">
    <property type="component" value="Chromosome"/>
</dbReference>
<reference evidence="9 10" key="1">
    <citation type="submission" date="2013-02" db="EMBL/GenBank/DDBJ databases">
        <title>The complete genome sequence of Corynebacterium callunae DSM 20147.</title>
        <authorList>
            <person name="Ruckert C."/>
            <person name="Albersmeier A."/>
            <person name="Kalinowski J."/>
        </authorList>
    </citation>
    <scope>NUCLEOTIDE SEQUENCE [LARGE SCALE GENOMIC DNA]</scope>
    <source>
        <strain evidence="9 10">DSM 20147</strain>
    </source>
</reference>
<evidence type="ECO:0000313" key="10">
    <source>
        <dbReference type="Proteomes" id="UP000011760"/>
    </source>
</evidence>
<comment type="subcellular location">
    <subcellularLocation>
        <location evidence="1">Cell membrane</location>
        <topology evidence="1">Multi-pass membrane protein</topology>
    </subcellularLocation>
</comment>
<dbReference type="EMBL" id="CP004354">
    <property type="protein sequence ID" value="AGG66261.1"/>
    <property type="molecule type" value="Genomic_DNA"/>
</dbReference>
<feature type="domain" description="VTT" evidence="8">
    <location>
        <begin position="31"/>
        <end position="157"/>
    </location>
</feature>
<evidence type="ECO:0000256" key="7">
    <source>
        <dbReference type="SAM" id="Phobius"/>
    </source>
</evidence>
<keyword evidence="5 7" id="KW-1133">Transmembrane helix</keyword>
<sequence length="205" mass="22466">MIMNWIISLMEALGAPGVGFAVFLENVFPPIPSEVVLPLAGFTTTQGDLNVWAALIWSVIGSVAGAYLLYGLGRAIGANRLREIADKMWLVDASDVDKSLLWFDKYGRYSVFFGRLVPGVRSLISIPAGVDKMNPLLFGVLTAVGSTIWNAILIWAGVALGAEWETVSRWFESYSSVIYAVIVLVLLFFLFKLVRRNATKKASSD</sequence>
<evidence type="ECO:0000256" key="4">
    <source>
        <dbReference type="ARBA" id="ARBA00022692"/>
    </source>
</evidence>
<dbReference type="STRING" id="1121353.H924_04075"/>
<dbReference type="InterPro" id="IPR051311">
    <property type="entry name" value="DedA_domain"/>
</dbReference>
<gene>
    <name evidence="9" type="ORF">H924_04075</name>
</gene>
<dbReference type="OrthoDB" id="9813426at2"/>
<dbReference type="RefSeq" id="WP_015650698.1">
    <property type="nucleotide sequence ID" value="NC_020506.1"/>
</dbReference>
<dbReference type="PANTHER" id="PTHR42709">
    <property type="entry name" value="ALKALINE PHOSPHATASE LIKE PROTEIN"/>
    <property type="match status" value="1"/>
</dbReference>
<evidence type="ECO:0000256" key="6">
    <source>
        <dbReference type="ARBA" id="ARBA00023136"/>
    </source>
</evidence>
<evidence type="ECO:0000259" key="8">
    <source>
        <dbReference type="Pfam" id="PF09335"/>
    </source>
</evidence>